<proteinExistence type="predicted"/>
<dbReference type="Gene3D" id="1.20.144.10">
    <property type="entry name" value="Phosphatidic acid phosphatase type 2/haloperoxidase"/>
    <property type="match status" value="2"/>
</dbReference>
<dbReference type="InterPro" id="IPR000326">
    <property type="entry name" value="PAP2/HPO"/>
</dbReference>
<evidence type="ECO:0000256" key="1">
    <source>
        <dbReference type="SAM" id="Phobius"/>
    </source>
</evidence>
<feature type="transmembrane region" description="Helical" evidence="1">
    <location>
        <begin position="62"/>
        <end position="84"/>
    </location>
</feature>
<organism evidence="3 4">
    <name type="scientific">Petrimonas mucosa</name>
    <dbReference type="NCBI Taxonomy" id="1642646"/>
    <lineage>
        <taxon>Bacteria</taxon>
        <taxon>Pseudomonadati</taxon>
        <taxon>Bacteroidota</taxon>
        <taxon>Bacteroidia</taxon>
        <taxon>Bacteroidales</taxon>
        <taxon>Dysgonomonadaceae</taxon>
        <taxon>Petrimonas</taxon>
    </lineage>
</organism>
<dbReference type="Pfam" id="PF01569">
    <property type="entry name" value="PAP2"/>
    <property type="match status" value="1"/>
</dbReference>
<dbReference type="Proteomes" id="UP000178485">
    <property type="component" value="Chromosome i"/>
</dbReference>
<dbReference type="STRING" id="1642646.ING2E5A_0010"/>
<keyword evidence="1" id="KW-1133">Transmembrane helix</keyword>
<dbReference type="KEGG" id="pmuc:ING2E5A_0010"/>
<dbReference type="PANTHER" id="PTHR14969:SF13">
    <property type="entry name" value="AT30094P"/>
    <property type="match status" value="1"/>
</dbReference>
<dbReference type="PANTHER" id="PTHR14969">
    <property type="entry name" value="SPHINGOSINE-1-PHOSPHATE PHOSPHOHYDROLASE"/>
    <property type="match status" value="1"/>
</dbReference>
<dbReference type="SMART" id="SM00014">
    <property type="entry name" value="acidPPc"/>
    <property type="match status" value="1"/>
</dbReference>
<dbReference type="RefSeq" id="WP_071135649.1">
    <property type="nucleotide sequence ID" value="NZ_DUQN01000076.1"/>
</dbReference>
<evidence type="ECO:0000313" key="3">
    <source>
        <dbReference type="EMBL" id="SCM55098.1"/>
    </source>
</evidence>
<feature type="transmembrane region" description="Helical" evidence="1">
    <location>
        <begin position="114"/>
        <end position="135"/>
    </location>
</feature>
<evidence type="ECO:0000313" key="4">
    <source>
        <dbReference type="Proteomes" id="UP000178485"/>
    </source>
</evidence>
<feature type="transmembrane region" description="Helical" evidence="1">
    <location>
        <begin position="210"/>
        <end position="233"/>
    </location>
</feature>
<dbReference type="EMBL" id="LT608328">
    <property type="protein sequence ID" value="SCM55098.1"/>
    <property type="molecule type" value="Genomic_DNA"/>
</dbReference>
<gene>
    <name evidence="3" type="primary">lpxF</name>
    <name evidence="3" type="ORF">ING2E5A_0010</name>
</gene>
<keyword evidence="3" id="KW-0378">Hydrolase</keyword>
<evidence type="ECO:0000259" key="2">
    <source>
        <dbReference type="SMART" id="SM00014"/>
    </source>
</evidence>
<accession>A0A1G4G2T7</accession>
<reference evidence="3 4" key="1">
    <citation type="submission" date="2016-08" db="EMBL/GenBank/DDBJ databases">
        <authorList>
            <person name="Seilhamer J.J."/>
        </authorList>
    </citation>
    <scope>NUCLEOTIDE SEQUENCE [LARGE SCALE GENOMIC DNA]</scope>
    <source>
        <strain evidence="3">ING2-E5A</strain>
    </source>
</reference>
<keyword evidence="4" id="KW-1185">Reference proteome</keyword>
<sequence length="235" mass="27098">MKEAVENFLPIERELFFALNGSDSVFLDNLFWTYTGRYVWMLMLLCFVVIYFWKTPRPRREAILATVFLVVLFALCDQVSSGLFKPLFERYRPTHHPDFKDMVDIVNNYRGGRFGFISGHATNSFGLALFISLLFKNRWVTIPLFVWAVLNSYSRIYLGVHFISDIVAGAIVGSLLALLLYELYVQVRIRYLHVAQTQARLSFYPAKDGMLLGIICSAYILFILIFSPLLATLPH</sequence>
<feature type="transmembrane region" description="Helical" evidence="1">
    <location>
        <begin position="156"/>
        <end position="181"/>
    </location>
</feature>
<protein>
    <submittedName>
        <fullName evidence="3">Lipid A 4'-phosphatase</fullName>
        <ecNumber evidence="3">3.1.-.-</ecNumber>
    </submittedName>
</protein>
<dbReference type="InterPro" id="IPR036938">
    <property type="entry name" value="PAP2/HPO_sf"/>
</dbReference>
<dbReference type="SUPFAM" id="SSF48317">
    <property type="entry name" value="Acid phosphatase/Vanadium-dependent haloperoxidase"/>
    <property type="match status" value="1"/>
</dbReference>
<keyword evidence="1" id="KW-0812">Transmembrane</keyword>
<name>A0A1G4G2T7_9BACT</name>
<keyword evidence="1" id="KW-0472">Membrane</keyword>
<feature type="transmembrane region" description="Helical" evidence="1">
    <location>
        <begin position="31"/>
        <end position="53"/>
    </location>
</feature>
<dbReference type="GO" id="GO:0016787">
    <property type="term" value="F:hydrolase activity"/>
    <property type="evidence" value="ECO:0007669"/>
    <property type="project" value="UniProtKB-KW"/>
</dbReference>
<dbReference type="AlphaFoldDB" id="A0A1G4G2T7"/>
<dbReference type="EC" id="3.1.-.-" evidence="3"/>
<feature type="domain" description="Phosphatidic acid phosphatase type 2/haloperoxidase" evidence="2">
    <location>
        <begin position="63"/>
        <end position="181"/>
    </location>
</feature>